<dbReference type="KEGG" id="hlr:HALLA_03330"/>
<dbReference type="GO" id="GO:0015499">
    <property type="term" value="F:formate transmembrane transporter activity"/>
    <property type="evidence" value="ECO:0007669"/>
    <property type="project" value="TreeGrafter"/>
</dbReference>
<dbReference type="PATRIC" id="fig|797299.3.peg.3179"/>
<dbReference type="Proteomes" id="UP000019024">
    <property type="component" value="Plasmid unnamed"/>
</dbReference>
<name>W0JWK3_9EURY</name>
<dbReference type="PANTHER" id="PTHR30520">
    <property type="entry name" value="FORMATE TRANSPORTER-RELATED"/>
    <property type="match status" value="1"/>
</dbReference>
<sequence length="330" mass="35566">MNSSKPISNESTRNDSSEERGESQAEGPPRDESVREVVEQSRSGAPAAGAVVRDRFSSDEIFHRIVAAADEEISTGTRELFFSALAAGFAITVTFMLYASVTEAAGGYGNAPIVGALLYPLGFIYIILGDYQLYTENTLPPVALVLERLASIPALLSIWSIVLIGNLLGGSFGALILAETGVFSQDVMTTAIEMSHTGVETGRWSLFFKGAFAGLIVAGVVWLDYASQDTISRLVMVYIAFLAIPLGNLFHVVVSATEAMFLVFHGELALLTGATDFVLPVLLGNTIGGVLLVTVVNYFQTVERNYQEQNYQLSPREMLFGKSNPDETDP</sequence>
<keyword evidence="7" id="KW-0614">Plasmid</keyword>
<feature type="transmembrane region" description="Helical" evidence="6">
    <location>
        <begin position="80"/>
        <end position="101"/>
    </location>
</feature>
<organism evidence="7 8">
    <name type="scientific">Halostagnicola larsenii XH-48</name>
    <dbReference type="NCBI Taxonomy" id="797299"/>
    <lineage>
        <taxon>Archaea</taxon>
        <taxon>Methanobacteriati</taxon>
        <taxon>Methanobacteriota</taxon>
        <taxon>Stenosarchaea group</taxon>
        <taxon>Halobacteria</taxon>
        <taxon>Halobacteriales</taxon>
        <taxon>Natrialbaceae</taxon>
        <taxon>Halostagnicola</taxon>
    </lineage>
</organism>
<dbReference type="HOGENOM" id="CLU_061519_0_0_2"/>
<evidence type="ECO:0000256" key="5">
    <source>
        <dbReference type="SAM" id="MobiDB-lite"/>
    </source>
</evidence>
<dbReference type="Gene3D" id="1.20.1080.10">
    <property type="entry name" value="Glycerol uptake facilitator protein"/>
    <property type="match status" value="1"/>
</dbReference>
<keyword evidence="4 6" id="KW-0472">Membrane</keyword>
<comment type="subcellular location">
    <subcellularLocation>
        <location evidence="1">Membrane</location>
        <topology evidence="1">Multi-pass membrane protein</topology>
    </subcellularLocation>
</comment>
<evidence type="ECO:0000256" key="2">
    <source>
        <dbReference type="ARBA" id="ARBA00022692"/>
    </source>
</evidence>
<feature type="transmembrane region" description="Helical" evidence="6">
    <location>
        <begin position="235"/>
        <end position="257"/>
    </location>
</feature>
<proteinExistence type="predicted"/>
<geneLocation type="plasmid" evidence="7">
    <name>unnamed</name>
</geneLocation>
<evidence type="ECO:0000313" key="8">
    <source>
        <dbReference type="Proteomes" id="UP000019024"/>
    </source>
</evidence>
<dbReference type="OrthoDB" id="195948at2157"/>
<dbReference type="AlphaFoldDB" id="W0JWK3"/>
<evidence type="ECO:0000256" key="3">
    <source>
        <dbReference type="ARBA" id="ARBA00022989"/>
    </source>
</evidence>
<feature type="compositionally biased region" description="Basic and acidic residues" evidence="5">
    <location>
        <begin position="12"/>
        <end position="39"/>
    </location>
</feature>
<dbReference type="InterPro" id="IPR000292">
    <property type="entry name" value="For/NO2_transpt"/>
</dbReference>
<keyword evidence="8" id="KW-1185">Reference proteome</keyword>
<evidence type="ECO:0000313" key="7">
    <source>
        <dbReference type="EMBL" id="AHG01433.1"/>
    </source>
</evidence>
<dbReference type="Pfam" id="PF01226">
    <property type="entry name" value="Form_Nir_trans"/>
    <property type="match status" value="1"/>
</dbReference>
<evidence type="ECO:0000256" key="1">
    <source>
        <dbReference type="ARBA" id="ARBA00004141"/>
    </source>
</evidence>
<dbReference type="PANTHER" id="PTHR30520:SF2">
    <property type="entry name" value="INNER MEMBRANE PROTEIN YFDC"/>
    <property type="match status" value="1"/>
</dbReference>
<dbReference type="eggNOG" id="arCOG03454">
    <property type="taxonomic scope" value="Archaea"/>
</dbReference>
<evidence type="ECO:0000256" key="6">
    <source>
        <dbReference type="SAM" id="Phobius"/>
    </source>
</evidence>
<keyword evidence="3 6" id="KW-1133">Transmembrane helix</keyword>
<feature type="transmembrane region" description="Helical" evidence="6">
    <location>
        <begin position="277"/>
        <end position="299"/>
    </location>
</feature>
<keyword evidence="2 6" id="KW-0812">Transmembrane</keyword>
<dbReference type="EMBL" id="CP007056">
    <property type="protein sequence ID" value="AHG01433.1"/>
    <property type="molecule type" value="Genomic_DNA"/>
</dbReference>
<reference evidence="7 8" key="1">
    <citation type="submission" date="2014-01" db="EMBL/GenBank/DDBJ databases">
        <authorList>
            <consortium name="DOE Joint Genome Institute"/>
            <person name="Anderson I."/>
            <person name="Huntemann M."/>
            <person name="Han J."/>
            <person name="Chen A."/>
            <person name="Kyrpides N."/>
            <person name="Mavromatis K."/>
            <person name="Markowitz V."/>
            <person name="Palaniappan K."/>
            <person name="Ivanova N."/>
            <person name="Schaumberg A."/>
            <person name="Pati A."/>
            <person name="Liolios K."/>
            <person name="Nordberg H.P."/>
            <person name="Cantor M.N."/>
            <person name="Hua S.X."/>
            <person name="Woyke T."/>
        </authorList>
    </citation>
    <scope>NUCLEOTIDE SEQUENCE [LARGE SCALE GENOMIC DNA]</scope>
    <source>
        <strain evidence="7 8">XH-48</strain>
        <plasmid evidence="8">1</plasmid>
    </source>
</reference>
<dbReference type="InterPro" id="IPR023271">
    <property type="entry name" value="Aquaporin-like"/>
</dbReference>
<feature type="transmembrane region" description="Helical" evidence="6">
    <location>
        <begin position="154"/>
        <end position="178"/>
    </location>
</feature>
<feature type="region of interest" description="Disordered" evidence="5">
    <location>
        <begin position="1"/>
        <end position="50"/>
    </location>
</feature>
<gene>
    <name evidence="7" type="ORF">HALLA_03330</name>
</gene>
<feature type="transmembrane region" description="Helical" evidence="6">
    <location>
        <begin position="204"/>
        <end position="223"/>
    </location>
</feature>
<dbReference type="GO" id="GO:0005886">
    <property type="term" value="C:plasma membrane"/>
    <property type="evidence" value="ECO:0007669"/>
    <property type="project" value="TreeGrafter"/>
</dbReference>
<accession>W0JWK3</accession>
<protein>
    <submittedName>
        <fullName evidence="7">Transporter</fullName>
    </submittedName>
</protein>
<evidence type="ECO:0000256" key="4">
    <source>
        <dbReference type="ARBA" id="ARBA00023136"/>
    </source>
</evidence>
<feature type="transmembrane region" description="Helical" evidence="6">
    <location>
        <begin position="113"/>
        <end position="133"/>
    </location>
</feature>
<feature type="compositionally biased region" description="Polar residues" evidence="5">
    <location>
        <begin position="1"/>
        <end position="11"/>
    </location>
</feature>